<keyword evidence="3" id="KW-1185">Reference proteome</keyword>
<organism evidence="2 3">
    <name type="scientific">Mycena sanguinolenta</name>
    <dbReference type="NCBI Taxonomy" id="230812"/>
    <lineage>
        <taxon>Eukaryota</taxon>
        <taxon>Fungi</taxon>
        <taxon>Dikarya</taxon>
        <taxon>Basidiomycota</taxon>
        <taxon>Agaricomycotina</taxon>
        <taxon>Agaricomycetes</taxon>
        <taxon>Agaricomycetidae</taxon>
        <taxon>Agaricales</taxon>
        <taxon>Marasmiineae</taxon>
        <taxon>Mycenaceae</taxon>
        <taxon>Mycena</taxon>
    </lineage>
</organism>
<gene>
    <name evidence="2" type="ORF">MSAN_02368100</name>
</gene>
<reference evidence="2" key="1">
    <citation type="submission" date="2020-05" db="EMBL/GenBank/DDBJ databases">
        <title>Mycena genomes resolve the evolution of fungal bioluminescence.</title>
        <authorList>
            <person name="Tsai I.J."/>
        </authorList>
    </citation>
    <scope>NUCLEOTIDE SEQUENCE</scope>
    <source>
        <strain evidence="2">160909Yilan</strain>
    </source>
</reference>
<proteinExistence type="predicted"/>
<accession>A0A8H6X5X5</accession>
<dbReference type="EMBL" id="JACAZH010000045">
    <property type="protein sequence ID" value="KAF7334814.1"/>
    <property type="molecule type" value="Genomic_DNA"/>
</dbReference>
<dbReference type="AlphaFoldDB" id="A0A8H6X5X5"/>
<evidence type="ECO:0000256" key="1">
    <source>
        <dbReference type="SAM" id="Coils"/>
    </source>
</evidence>
<feature type="coiled-coil region" evidence="1">
    <location>
        <begin position="37"/>
        <end position="64"/>
    </location>
</feature>
<evidence type="ECO:0000313" key="2">
    <source>
        <dbReference type="EMBL" id="KAF7334814.1"/>
    </source>
</evidence>
<protein>
    <recommendedName>
        <fullName evidence="4">F-box domain-containing protein</fullName>
    </recommendedName>
</protein>
<sequence length="352" mass="39165">MDTTPSPFASKLGTNYCPTDADIIEIQSLLVEPLSRLRQIHSRIADLQKTIDELAEERAALSTYVDSHEALLSSVRRIPLDILQEIFVACLPTHRNCIMNAREPPVLLGRVCSAWRNISHSTPRLWARLHIAEPQIPADASLDAIREQKYMQRAEVIDAWLRRSGQCPLSISVFGCSNSFGVSPESSGPLLRTIIPFASRWRDIDIAAVNTTALEVLSSVTDKDVPMLETVHMRGISESRQQANTQWAALGLLNGPNLSHFSFVGACRDPIVFPLQWAQMTRLSIASQGVESPRPSFDEPTGRRDSLHVSQTFGSVSSSWMTVFRYRLIYLEKPSSSFRVSVHSVSPVSASR</sequence>
<dbReference type="Proteomes" id="UP000623467">
    <property type="component" value="Unassembled WGS sequence"/>
</dbReference>
<dbReference type="OrthoDB" id="3365698at2759"/>
<comment type="caution">
    <text evidence="2">The sequence shown here is derived from an EMBL/GenBank/DDBJ whole genome shotgun (WGS) entry which is preliminary data.</text>
</comment>
<keyword evidence="1" id="KW-0175">Coiled coil</keyword>
<name>A0A8H6X5X5_9AGAR</name>
<evidence type="ECO:0008006" key="4">
    <source>
        <dbReference type="Google" id="ProtNLM"/>
    </source>
</evidence>
<evidence type="ECO:0000313" key="3">
    <source>
        <dbReference type="Proteomes" id="UP000623467"/>
    </source>
</evidence>